<evidence type="ECO:0000256" key="13">
    <source>
        <dbReference type="ARBA" id="ARBA00048988"/>
    </source>
</evidence>
<evidence type="ECO:0000256" key="7">
    <source>
        <dbReference type="ARBA" id="ARBA00022840"/>
    </source>
</evidence>
<dbReference type="Gene3D" id="1.10.486.10">
    <property type="entry name" value="PCRA, domain 4"/>
    <property type="match status" value="1"/>
</dbReference>
<comment type="catalytic activity">
    <reaction evidence="11">
        <text>Couples ATP hydrolysis with the unwinding of duplex DNA by translocating in the 3'-5' direction.</text>
        <dbReference type="EC" id="5.6.2.4"/>
    </reaction>
</comment>
<evidence type="ECO:0000256" key="4">
    <source>
        <dbReference type="ARBA" id="ARBA00022801"/>
    </source>
</evidence>
<dbReference type="Gene3D" id="3.90.320.10">
    <property type="match status" value="1"/>
</dbReference>
<dbReference type="Pfam" id="PF12705">
    <property type="entry name" value="PDDEXK_1"/>
    <property type="match status" value="1"/>
</dbReference>
<dbReference type="Proteomes" id="UP000638043">
    <property type="component" value="Unassembled WGS sequence"/>
</dbReference>
<keyword evidence="4 14" id="KW-0378">Hydrolase</keyword>
<evidence type="ECO:0000256" key="3">
    <source>
        <dbReference type="ARBA" id="ARBA00022763"/>
    </source>
</evidence>
<keyword evidence="3" id="KW-0227">DNA damage</keyword>
<evidence type="ECO:0000256" key="11">
    <source>
        <dbReference type="ARBA" id="ARBA00034617"/>
    </source>
</evidence>
<name>A0ABQ2MXM9_9MICO</name>
<feature type="binding site" evidence="14">
    <location>
        <begin position="43"/>
        <end position="50"/>
    </location>
    <ligand>
        <name>ATP</name>
        <dbReference type="ChEBI" id="CHEBI:30616"/>
    </ligand>
</feature>
<dbReference type="PANTHER" id="PTHR11070">
    <property type="entry name" value="UVRD / RECB / PCRA DNA HELICASE FAMILY MEMBER"/>
    <property type="match status" value="1"/>
</dbReference>
<keyword evidence="10" id="KW-0413">Isomerase</keyword>
<evidence type="ECO:0000256" key="14">
    <source>
        <dbReference type="PROSITE-ProRule" id="PRU00560"/>
    </source>
</evidence>
<dbReference type="SUPFAM" id="SSF52980">
    <property type="entry name" value="Restriction endonuclease-like"/>
    <property type="match status" value="1"/>
</dbReference>
<comment type="caution">
    <text evidence="17">The sequence shown here is derived from an EMBL/GenBank/DDBJ whole genome shotgun (WGS) entry which is preliminary data.</text>
</comment>
<keyword evidence="8" id="KW-0238">DNA-binding</keyword>
<evidence type="ECO:0000256" key="10">
    <source>
        <dbReference type="ARBA" id="ARBA00023235"/>
    </source>
</evidence>
<reference evidence="18" key="1">
    <citation type="journal article" date="2019" name="Int. J. Syst. Evol. Microbiol.">
        <title>The Global Catalogue of Microorganisms (GCM) 10K type strain sequencing project: providing services to taxonomists for standard genome sequencing and annotation.</title>
        <authorList>
            <consortium name="The Broad Institute Genomics Platform"/>
            <consortium name="The Broad Institute Genome Sequencing Center for Infectious Disease"/>
            <person name="Wu L."/>
            <person name="Ma J."/>
        </authorList>
    </citation>
    <scope>NUCLEOTIDE SEQUENCE [LARGE SCALE GENOMIC DNA]</scope>
    <source>
        <strain evidence="18">CGMCC 4.7181</strain>
    </source>
</reference>
<dbReference type="SUPFAM" id="SSF52540">
    <property type="entry name" value="P-loop containing nucleoside triphosphate hydrolases"/>
    <property type="match status" value="1"/>
</dbReference>
<dbReference type="EC" id="5.6.2.4" evidence="12"/>
<keyword evidence="5 14" id="KW-0347">Helicase</keyword>
<organism evidence="17 18">
    <name type="scientific">Microbacterium nanhaiense</name>
    <dbReference type="NCBI Taxonomy" id="1301026"/>
    <lineage>
        <taxon>Bacteria</taxon>
        <taxon>Bacillati</taxon>
        <taxon>Actinomycetota</taxon>
        <taxon>Actinomycetes</taxon>
        <taxon>Micrococcales</taxon>
        <taxon>Microbacteriaceae</taxon>
        <taxon>Microbacterium</taxon>
    </lineage>
</organism>
<dbReference type="PROSITE" id="PS51198">
    <property type="entry name" value="UVRD_HELICASE_ATP_BIND"/>
    <property type="match status" value="1"/>
</dbReference>
<evidence type="ECO:0000256" key="6">
    <source>
        <dbReference type="ARBA" id="ARBA00022839"/>
    </source>
</evidence>
<dbReference type="InterPro" id="IPR027417">
    <property type="entry name" value="P-loop_NTPase"/>
</dbReference>
<evidence type="ECO:0000256" key="9">
    <source>
        <dbReference type="ARBA" id="ARBA00023204"/>
    </source>
</evidence>
<evidence type="ECO:0000259" key="15">
    <source>
        <dbReference type="PROSITE" id="PS51198"/>
    </source>
</evidence>
<dbReference type="CDD" id="cd17932">
    <property type="entry name" value="DEXQc_UvrD"/>
    <property type="match status" value="1"/>
</dbReference>
<dbReference type="InterPro" id="IPR014017">
    <property type="entry name" value="DNA_helicase_UvrD-like_C"/>
</dbReference>
<proteinExistence type="predicted"/>
<evidence type="ECO:0000256" key="2">
    <source>
        <dbReference type="ARBA" id="ARBA00022741"/>
    </source>
</evidence>
<keyword evidence="2 14" id="KW-0547">Nucleotide-binding</keyword>
<evidence type="ECO:0000256" key="1">
    <source>
        <dbReference type="ARBA" id="ARBA00022722"/>
    </source>
</evidence>
<dbReference type="InterPro" id="IPR038726">
    <property type="entry name" value="PDDEXK_AddAB-type"/>
</dbReference>
<dbReference type="Pfam" id="PF00580">
    <property type="entry name" value="UvrD-helicase"/>
    <property type="match status" value="1"/>
</dbReference>
<keyword evidence="1" id="KW-0540">Nuclease</keyword>
<dbReference type="RefSeq" id="WP_188699538.1">
    <property type="nucleotide sequence ID" value="NZ_BMMQ01000001.1"/>
</dbReference>
<dbReference type="InterPro" id="IPR011604">
    <property type="entry name" value="PDDEXK-like_dom_sf"/>
</dbReference>
<comment type="catalytic activity">
    <reaction evidence="13">
        <text>ATP + H2O = ADP + phosphate + H(+)</text>
        <dbReference type="Rhea" id="RHEA:13065"/>
        <dbReference type="ChEBI" id="CHEBI:15377"/>
        <dbReference type="ChEBI" id="CHEBI:15378"/>
        <dbReference type="ChEBI" id="CHEBI:30616"/>
        <dbReference type="ChEBI" id="CHEBI:43474"/>
        <dbReference type="ChEBI" id="CHEBI:456216"/>
        <dbReference type="EC" id="5.6.2.4"/>
    </reaction>
</comment>
<dbReference type="InterPro" id="IPR014016">
    <property type="entry name" value="UvrD-like_ATP-bd"/>
</dbReference>
<evidence type="ECO:0000256" key="8">
    <source>
        <dbReference type="ARBA" id="ARBA00023125"/>
    </source>
</evidence>
<dbReference type="Pfam" id="PF13361">
    <property type="entry name" value="UvrD_C"/>
    <property type="match status" value="2"/>
</dbReference>
<dbReference type="InterPro" id="IPR011335">
    <property type="entry name" value="Restrct_endonuc-II-like"/>
</dbReference>
<dbReference type="InterPro" id="IPR000212">
    <property type="entry name" value="DNA_helicase_UvrD/REP"/>
</dbReference>
<sequence length="1181" mass="129549">MTTAPGVPAISADQIADALGQHRPTAAQRAVIEAPLEPALVVAGAGSGKTETMSARVLWLVANGFVRADQILGLTFTRKAAGELAERISRRLAVLDEFETRGLLPRLGEVLAAPEFARVARAETEAQRATVRRAVLDELASRWGIPRRGEDHVLDALLNRPRVSTYNAFADSVVRENASRIGRDPDAEVLSGSAAWLLARGVVVSSTHPALVDLERSPNTIVEDVQRLAAALLDNRVDPDAVRRWAARRAADFEPFLTARGDKHWDKAHAALVALPMLLDLVAAYTAEKQRRGLLEFADQVSGALDVIESAPDVVSELREQYPVVLLDEYQDTSVLQTRLLAGMFRGLAVMAVGDPNQSIYGWRGASSDNMHAFTREFAGDGAARTYALMTSWRNDRVVLAAANRLVAPLAHPGTIAVPPLEPNPGAGIGDLEVRYPETVDDEAAAVAEWFDERRAEHAAAGKSGKPHTGAVLFRAKKHMQKFADALAERGIPHRILGLGGLLSAPEVVDVVSALRVIHSPAEGSALIRLLIGPRFAVGVADMGALYDLAKALSRRDGSLAPLSDEVRARIRASAGIDEQVSIIDALEFLRRSPDDYRLLEGFTPEGRARLRDAAEVIERLRRAAGAPIPELLRMIEQELRLDIELYANESRGSARSSHLQLRAFADEVRGFLSIDERGTLGSLLAWIDQAERADDLAPRSEPPEPGVVQLLTIHGSKGLEWDAVAVVRLVAGELPSTPRELAAGFSFGHLPDPFRGDAAARPVFEWAAPAIVTDETRDELTAELADAFESFRGGVRDAAEHEDRRLAYVAVTRARGHLLLTGSHWAGHARPRPASTYLEEILDEFEGRIRAVGAGSVDEGEPGDDRALFEEEDVQELYAERLRRARASIAPRDKEAENPYGGPGAQATWPLDPLGARRAVVEAAARAVREAAPIEESPEISRLIAERDEQRRARTMSIPARVPASKFKDYVVDFDATIGELERPMPERPFRQTRLGTLFHQWVEQRSGLSGSAASVDDALWDLDDGDEWAGSVAATDDDERDLEALRETFERSEWAGLEPIEVETEIDFALELDEGRPPHIMICKLDAVYRRGERIEIVDWKTGRAPRTAAERADRMLQLALYRLAYHRRHGVPLDSIDAVLYYVADDLVLRDEHPADEREIIERWRAATSGRRGDRPAA</sequence>
<evidence type="ECO:0000313" key="17">
    <source>
        <dbReference type="EMBL" id="GGO59338.1"/>
    </source>
</evidence>
<keyword evidence="6" id="KW-0269">Exonuclease</keyword>
<dbReference type="Gene3D" id="3.40.50.300">
    <property type="entry name" value="P-loop containing nucleotide triphosphate hydrolases"/>
    <property type="match status" value="4"/>
</dbReference>
<evidence type="ECO:0000313" key="18">
    <source>
        <dbReference type="Proteomes" id="UP000638043"/>
    </source>
</evidence>
<keyword evidence="7 14" id="KW-0067">ATP-binding</keyword>
<dbReference type="GO" id="GO:0004386">
    <property type="term" value="F:helicase activity"/>
    <property type="evidence" value="ECO:0007669"/>
    <property type="project" value="UniProtKB-KW"/>
</dbReference>
<feature type="domain" description="UvrD-like helicase ATP-binding" evidence="15">
    <location>
        <begin position="22"/>
        <end position="396"/>
    </location>
</feature>
<dbReference type="PROSITE" id="PS51217">
    <property type="entry name" value="UVRD_HELICASE_CTER"/>
    <property type="match status" value="1"/>
</dbReference>
<keyword evidence="9" id="KW-0234">DNA repair</keyword>
<dbReference type="PANTHER" id="PTHR11070:SF55">
    <property type="entry name" value="DNA 3'-5' HELICASE"/>
    <property type="match status" value="1"/>
</dbReference>
<keyword evidence="18" id="KW-1185">Reference proteome</keyword>
<evidence type="ECO:0000259" key="16">
    <source>
        <dbReference type="PROSITE" id="PS51217"/>
    </source>
</evidence>
<protein>
    <recommendedName>
        <fullName evidence="12">DNA 3'-5' helicase</fullName>
        <ecNumber evidence="12">5.6.2.4</ecNumber>
    </recommendedName>
</protein>
<feature type="domain" description="UvrD-like helicase C-terminal" evidence="16">
    <location>
        <begin position="397"/>
        <end position="719"/>
    </location>
</feature>
<gene>
    <name evidence="17" type="ORF">GCM10010910_02060</name>
</gene>
<evidence type="ECO:0000256" key="12">
    <source>
        <dbReference type="ARBA" id="ARBA00034808"/>
    </source>
</evidence>
<accession>A0ABQ2MXM9</accession>
<evidence type="ECO:0000256" key="5">
    <source>
        <dbReference type="ARBA" id="ARBA00022806"/>
    </source>
</evidence>
<dbReference type="EMBL" id="BMMQ01000001">
    <property type="protein sequence ID" value="GGO59338.1"/>
    <property type="molecule type" value="Genomic_DNA"/>
</dbReference>